<dbReference type="Pfam" id="PF01575">
    <property type="entry name" value="MaoC_dehydratas"/>
    <property type="match status" value="1"/>
</dbReference>
<feature type="domain" description="MaoC-like" evidence="1">
    <location>
        <begin position="14"/>
        <end position="127"/>
    </location>
</feature>
<sequence>MANPIDREALTAMTGQILAQSEWTLVDQARIDAFAEVSGDRQFLHVDPAQAAQTEFGGTIAHGMLTLSMMSGMAFEAMPQVKGQSACVNYGFDKVRFLAPVPVGAMIRGQFTVQDAKVRGRGDLMVRVGAEVQVQGIDRPALRAEWLLLYSF</sequence>
<dbReference type="CDD" id="cd03450">
    <property type="entry name" value="NodN"/>
    <property type="match status" value="1"/>
</dbReference>
<dbReference type="SUPFAM" id="SSF54637">
    <property type="entry name" value="Thioesterase/thiol ester dehydrase-isomerase"/>
    <property type="match status" value="1"/>
</dbReference>
<evidence type="ECO:0000259" key="1">
    <source>
        <dbReference type="Pfam" id="PF01575"/>
    </source>
</evidence>
<name>A0A061SRW9_9RHOB</name>
<reference evidence="2 3" key="1">
    <citation type="journal article" date="2014" name="Genome Announc.">
        <title>Draft Genome Sequences of Two Isolates of the Roseobacter Group, Sulfitobacter sp. Strains 3SOLIMAR09 and 1FIGIMAR09, from Harbors of Mallorca Island (Mediterranean Sea).</title>
        <authorList>
            <person name="Mas-Llado M."/>
            <person name="Pina-Villalonga J.M."/>
            <person name="Brunet-Galmes I."/>
            <person name="Nogales B."/>
            <person name="Bosch R."/>
        </authorList>
    </citation>
    <scope>NUCLEOTIDE SEQUENCE [LARGE SCALE GENOMIC DNA]</scope>
    <source>
        <strain evidence="2 3">1FIGIMAR09</strain>
    </source>
</reference>
<accession>A0A061SRW9</accession>
<evidence type="ECO:0000313" key="2">
    <source>
        <dbReference type="EMBL" id="KAJ04456.1"/>
    </source>
</evidence>
<dbReference type="PANTHER" id="PTHR42993">
    <property type="entry name" value="MAOC-LIKE DEHYDRATASE DOMAIN-CONTAINING PROTEIN"/>
    <property type="match status" value="1"/>
</dbReference>
<protein>
    <submittedName>
        <fullName evidence="2">Nodulation protein N</fullName>
    </submittedName>
</protein>
<dbReference type="EMBL" id="JEMU01000002">
    <property type="protein sequence ID" value="KAJ04456.1"/>
    <property type="molecule type" value="Genomic_DNA"/>
</dbReference>
<dbReference type="STRING" id="83219.PM02_03160"/>
<dbReference type="Gene3D" id="3.10.129.10">
    <property type="entry name" value="Hotdog Thioesterase"/>
    <property type="match status" value="1"/>
</dbReference>
<dbReference type="PANTHER" id="PTHR42993:SF1">
    <property type="entry name" value="MAOC-LIKE DEHYDRATASE DOMAIN-CONTAINING PROTEIN"/>
    <property type="match status" value="1"/>
</dbReference>
<dbReference type="eggNOG" id="COG2030">
    <property type="taxonomic scope" value="Bacteria"/>
</dbReference>
<dbReference type="RefSeq" id="WP_037905083.1">
    <property type="nucleotide sequence ID" value="NZ_JEMU01000002.1"/>
</dbReference>
<dbReference type="InterPro" id="IPR039375">
    <property type="entry name" value="NodN-like"/>
</dbReference>
<dbReference type="InterPro" id="IPR002539">
    <property type="entry name" value="MaoC-like_dom"/>
</dbReference>
<keyword evidence="3" id="KW-1185">Reference proteome</keyword>
<dbReference type="InterPro" id="IPR029069">
    <property type="entry name" value="HotDog_dom_sf"/>
</dbReference>
<evidence type="ECO:0000313" key="3">
    <source>
        <dbReference type="Proteomes" id="UP000027337"/>
    </source>
</evidence>
<gene>
    <name evidence="2" type="ORF">PM02_03160</name>
</gene>
<organism evidence="2 3">
    <name type="scientific">Sulfitobacter mediterraneus</name>
    <dbReference type="NCBI Taxonomy" id="83219"/>
    <lineage>
        <taxon>Bacteria</taxon>
        <taxon>Pseudomonadati</taxon>
        <taxon>Pseudomonadota</taxon>
        <taxon>Alphaproteobacteria</taxon>
        <taxon>Rhodobacterales</taxon>
        <taxon>Roseobacteraceae</taxon>
        <taxon>Sulfitobacter</taxon>
    </lineage>
</organism>
<proteinExistence type="predicted"/>
<comment type="caution">
    <text evidence="2">The sequence shown here is derived from an EMBL/GenBank/DDBJ whole genome shotgun (WGS) entry which is preliminary data.</text>
</comment>
<dbReference type="AlphaFoldDB" id="A0A061SRW9"/>
<dbReference type="Proteomes" id="UP000027337">
    <property type="component" value="Unassembled WGS sequence"/>
</dbReference>